<reference evidence="3" key="1">
    <citation type="journal article" date="2014" name="Int. J. Syst. Evol. Microbiol.">
        <title>Complete genome sequence of Corynebacterium casei LMG S-19264T (=DSM 44701T), isolated from a smear-ripened cheese.</title>
        <authorList>
            <consortium name="US DOE Joint Genome Institute (JGI-PGF)"/>
            <person name="Walter F."/>
            <person name="Albersmeier A."/>
            <person name="Kalinowski J."/>
            <person name="Ruckert C."/>
        </authorList>
    </citation>
    <scope>NUCLEOTIDE SEQUENCE</scope>
    <source>
        <strain evidence="3">CGMCC 1.15966</strain>
    </source>
</reference>
<organism evidence="3 4">
    <name type="scientific">Sphingobacterium cellulitidis</name>
    <dbReference type="NCBI Taxonomy" id="1768011"/>
    <lineage>
        <taxon>Bacteria</taxon>
        <taxon>Pseudomonadati</taxon>
        <taxon>Bacteroidota</taxon>
        <taxon>Sphingobacteriia</taxon>
        <taxon>Sphingobacteriales</taxon>
        <taxon>Sphingobacteriaceae</taxon>
        <taxon>Sphingobacterium</taxon>
    </lineage>
</organism>
<dbReference type="InterPro" id="IPR012640">
    <property type="entry name" value="Membr_lipoprot_lipid_attach_CS"/>
</dbReference>
<keyword evidence="2" id="KW-0732">Signal</keyword>
<dbReference type="AlphaFoldDB" id="A0A8H9KV92"/>
<reference evidence="3" key="2">
    <citation type="submission" date="2020-09" db="EMBL/GenBank/DDBJ databases">
        <authorList>
            <person name="Sun Q."/>
            <person name="Zhou Y."/>
        </authorList>
    </citation>
    <scope>NUCLEOTIDE SEQUENCE</scope>
    <source>
        <strain evidence="3">CGMCC 1.15966</strain>
    </source>
</reference>
<dbReference type="PROSITE" id="PS51257">
    <property type="entry name" value="PROKAR_LIPOPROTEIN"/>
    <property type="match status" value="1"/>
</dbReference>
<comment type="caution">
    <text evidence="3">The sequence shown here is derived from an EMBL/GenBank/DDBJ whole genome shotgun (WGS) entry which is preliminary data.</text>
</comment>
<keyword evidence="4" id="KW-1185">Reference proteome</keyword>
<accession>A0A8H9KV92</accession>
<dbReference type="EMBL" id="BMKM01000003">
    <property type="protein sequence ID" value="GGE17889.1"/>
    <property type="molecule type" value="Genomic_DNA"/>
</dbReference>
<gene>
    <name evidence="3" type="ORF">GCM10011516_14430</name>
</gene>
<evidence type="ECO:0000313" key="4">
    <source>
        <dbReference type="Proteomes" id="UP000614460"/>
    </source>
</evidence>
<dbReference type="Gene3D" id="2.60.40.10">
    <property type="entry name" value="Immunoglobulins"/>
    <property type="match status" value="1"/>
</dbReference>
<name>A0A8H9KV92_9SPHI</name>
<dbReference type="InterPro" id="IPR013783">
    <property type="entry name" value="Ig-like_fold"/>
</dbReference>
<evidence type="ECO:0000256" key="1">
    <source>
        <dbReference type="ARBA" id="ARBA00017922"/>
    </source>
</evidence>
<sequence length="137" mass="16301">MNIQSFRIILYIYPTLNIMNKPIYFLLFLLLLTSCADFIEYPLEKEYVVLKAPADSLITRDSVITFWWDTHQDAKYYRIQIVSPSFEKSEQLIVDSLVDKNQFRIELNQGVYQWQARPENDGSVGLFQERRTLRIIK</sequence>
<dbReference type="Pfam" id="PF08139">
    <property type="entry name" value="LPAM_1"/>
    <property type="match status" value="1"/>
</dbReference>
<dbReference type="Proteomes" id="UP000614460">
    <property type="component" value="Unassembled WGS sequence"/>
</dbReference>
<evidence type="ECO:0000256" key="2">
    <source>
        <dbReference type="ARBA" id="ARBA00022729"/>
    </source>
</evidence>
<proteinExistence type="predicted"/>
<protein>
    <recommendedName>
        <fullName evidence="1">Type IV secretion system putative lipoprotein virB7</fullName>
    </recommendedName>
</protein>
<evidence type="ECO:0000313" key="3">
    <source>
        <dbReference type="EMBL" id="GGE17889.1"/>
    </source>
</evidence>